<dbReference type="NCBIfam" id="NF038353">
    <property type="entry name" value="FxLYD_dom"/>
    <property type="match status" value="1"/>
</dbReference>
<sequence length="176" mass="18774">MKLTGSSATGSGPIHKTASRRRFLVGVGTASGIAVAGCVGNDGGDGDPAYQEGTIDVDGEPRTAEEMSAAQGLAEQEIRVEVTPMDALELVDHEFVLEDDYRGATVQGTVENVGDERLEIVELRSRVYDDQDDQLGRYLDSTGDLDSGETWSFQVVVLESPEDLAAYDAAVFGMPE</sequence>
<protein>
    <submittedName>
        <fullName evidence="1">Uncharacterized protein</fullName>
    </submittedName>
</protein>
<accession>L0JWT9</accession>
<dbReference type="STRING" id="694430.Natoc_0428"/>
<dbReference type="AlphaFoldDB" id="L0JWT9"/>
<dbReference type="HOGENOM" id="CLU_1574936_0_0_2"/>
<dbReference type="EMBL" id="CP003929">
    <property type="protein sequence ID" value="AGB36293.1"/>
    <property type="molecule type" value="Genomic_DNA"/>
</dbReference>
<name>L0JWT9_9EURY</name>
<reference evidence="1 2" key="1">
    <citation type="submission" date="2012-11" db="EMBL/GenBank/DDBJ databases">
        <title>FINISHED of Natronococcus occultus SP4, DSM 3396.</title>
        <authorList>
            <consortium name="DOE Joint Genome Institute"/>
            <person name="Eisen J."/>
            <person name="Huntemann M."/>
            <person name="Wei C.-L."/>
            <person name="Han J."/>
            <person name="Detter J.C."/>
            <person name="Han C."/>
            <person name="Tapia R."/>
            <person name="Chen A."/>
            <person name="Kyrpides N."/>
            <person name="Mavromatis K."/>
            <person name="Markowitz V."/>
            <person name="Szeto E."/>
            <person name="Ivanova N."/>
            <person name="Mikhailova N."/>
            <person name="Ovchinnikova G."/>
            <person name="Pagani I."/>
            <person name="Pati A."/>
            <person name="Goodwin L."/>
            <person name="Nordberg H.P."/>
            <person name="Cantor M.N."/>
            <person name="Hua S.X."/>
            <person name="Woyke T."/>
            <person name="Eisen J."/>
            <person name="Klenk H.-P."/>
            <person name="Klenk H.-P."/>
        </authorList>
    </citation>
    <scope>NUCLEOTIDE SEQUENCE [LARGE SCALE GENOMIC DNA]</scope>
    <source>
        <strain evidence="1 2">SP4</strain>
    </source>
</reference>
<proteinExistence type="predicted"/>
<gene>
    <name evidence="1" type="ORF">Natoc_0428</name>
</gene>
<dbReference type="KEGG" id="nou:Natoc_0428"/>
<evidence type="ECO:0000313" key="2">
    <source>
        <dbReference type="Proteomes" id="UP000010878"/>
    </source>
</evidence>
<keyword evidence="2" id="KW-1185">Reference proteome</keyword>
<organism evidence="1 2">
    <name type="scientific">Natronococcus occultus SP4</name>
    <dbReference type="NCBI Taxonomy" id="694430"/>
    <lineage>
        <taxon>Archaea</taxon>
        <taxon>Methanobacteriati</taxon>
        <taxon>Methanobacteriota</taxon>
        <taxon>Stenosarchaea group</taxon>
        <taxon>Halobacteria</taxon>
        <taxon>Halobacteriales</taxon>
        <taxon>Natrialbaceae</taxon>
        <taxon>Natronococcus</taxon>
    </lineage>
</organism>
<dbReference type="RefSeq" id="WP_015319749.1">
    <property type="nucleotide sequence ID" value="NC_019974.1"/>
</dbReference>
<evidence type="ECO:0000313" key="1">
    <source>
        <dbReference type="EMBL" id="AGB36293.1"/>
    </source>
</evidence>
<dbReference type="InterPro" id="IPR047676">
    <property type="entry name" value="FxLYD_dom"/>
</dbReference>
<dbReference type="Proteomes" id="UP000010878">
    <property type="component" value="Chromosome"/>
</dbReference>
<dbReference type="GeneID" id="14405456"/>
<dbReference type="eggNOG" id="arCOG10172">
    <property type="taxonomic scope" value="Archaea"/>
</dbReference>